<evidence type="ECO:0008006" key="3">
    <source>
        <dbReference type="Google" id="ProtNLM"/>
    </source>
</evidence>
<dbReference type="STRING" id="37928.SAMN04489742_3051"/>
<evidence type="ECO:0000313" key="2">
    <source>
        <dbReference type="Proteomes" id="UP000181917"/>
    </source>
</evidence>
<evidence type="ECO:0000313" key="1">
    <source>
        <dbReference type="EMBL" id="SDQ91208.1"/>
    </source>
</evidence>
<proteinExistence type="predicted"/>
<protein>
    <recommendedName>
        <fullName evidence="3">Knr4/Smi1-like domain-containing protein</fullName>
    </recommendedName>
</protein>
<name>A0A1H1ERL0_9MICC</name>
<dbReference type="OrthoDB" id="4963868at2"/>
<accession>A0A1H1ERL0</accession>
<gene>
    <name evidence="1" type="ORF">SAMN04489742_3051</name>
</gene>
<dbReference type="KEGG" id="acry:AC20117_02220"/>
<dbReference type="EMBL" id="FNKH01000002">
    <property type="protein sequence ID" value="SDQ91208.1"/>
    <property type="molecule type" value="Genomic_DNA"/>
</dbReference>
<keyword evidence="2" id="KW-1185">Reference proteome</keyword>
<dbReference type="RefSeq" id="WP_074701172.1">
    <property type="nucleotide sequence ID" value="NZ_CP018863.1"/>
</dbReference>
<organism evidence="1 2">
    <name type="scientific">Crystallibacter crystallopoietes</name>
    <dbReference type="NCBI Taxonomy" id="37928"/>
    <lineage>
        <taxon>Bacteria</taxon>
        <taxon>Bacillati</taxon>
        <taxon>Actinomycetota</taxon>
        <taxon>Actinomycetes</taxon>
        <taxon>Micrococcales</taxon>
        <taxon>Micrococcaceae</taxon>
        <taxon>Crystallibacter</taxon>
    </lineage>
</organism>
<sequence>MPEMFVDKFRALVPKYLGRKWSEEDGISYDELEGLLGEHKFQVPQALVEFYHALGGCEDLMEAHDFFWDPDELEIEDGFLLFLDEMDEEANWGFRTEHLAVPDPIVWIRTNTGKQRWQSEESTFSEFVFDMFDWVFNDDENDDDLQD</sequence>
<reference evidence="1 2" key="1">
    <citation type="submission" date="2016-10" db="EMBL/GenBank/DDBJ databases">
        <authorList>
            <person name="de Groot N.N."/>
        </authorList>
    </citation>
    <scope>NUCLEOTIDE SEQUENCE [LARGE SCALE GENOMIC DNA]</scope>
    <source>
        <strain evidence="1 2">DSM 20117</strain>
    </source>
</reference>
<dbReference type="AlphaFoldDB" id="A0A1H1ERL0"/>
<dbReference type="Proteomes" id="UP000181917">
    <property type="component" value="Unassembled WGS sequence"/>
</dbReference>